<dbReference type="Proteomes" id="UP000747542">
    <property type="component" value="Unassembled WGS sequence"/>
</dbReference>
<sequence length="151" mass="16590">MVEMAKQHEEEEEATDKPQTVGKELTIPKLREFMQHATSAIQSALQHDPDMERSMQVVEALNRAASTYTRLLAQQIMAQQQKKITSFFRPLSSSGEFVMKPCYETESPEVAGPSTSGQTRPSSSASRASDVSTAKPRDSAVDDELVELGSA</sequence>
<name>A0A8J5JX98_HOMAM</name>
<proteinExistence type="predicted"/>
<comment type="caution">
    <text evidence="2">The sequence shown here is derived from an EMBL/GenBank/DDBJ whole genome shotgun (WGS) entry which is preliminary data.</text>
</comment>
<feature type="region of interest" description="Disordered" evidence="1">
    <location>
        <begin position="1"/>
        <end position="22"/>
    </location>
</feature>
<organism evidence="2 3">
    <name type="scientific">Homarus americanus</name>
    <name type="common">American lobster</name>
    <dbReference type="NCBI Taxonomy" id="6706"/>
    <lineage>
        <taxon>Eukaryota</taxon>
        <taxon>Metazoa</taxon>
        <taxon>Ecdysozoa</taxon>
        <taxon>Arthropoda</taxon>
        <taxon>Crustacea</taxon>
        <taxon>Multicrustacea</taxon>
        <taxon>Malacostraca</taxon>
        <taxon>Eumalacostraca</taxon>
        <taxon>Eucarida</taxon>
        <taxon>Decapoda</taxon>
        <taxon>Pleocyemata</taxon>
        <taxon>Astacidea</taxon>
        <taxon>Nephropoidea</taxon>
        <taxon>Nephropidae</taxon>
        <taxon>Homarus</taxon>
    </lineage>
</organism>
<evidence type="ECO:0000313" key="2">
    <source>
        <dbReference type="EMBL" id="KAG7165361.1"/>
    </source>
</evidence>
<gene>
    <name evidence="2" type="ORF">Hamer_G007178</name>
</gene>
<protein>
    <submittedName>
        <fullName evidence="2">Uncharacterized protein</fullName>
    </submittedName>
</protein>
<feature type="region of interest" description="Disordered" evidence="1">
    <location>
        <begin position="104"/>
        <end position="151"/>
    </location>
</feature>
<accession>A0A8J5JX98</accession>
<feature type="compositionally biased region" description="Low complexity" evidence="1">
    <location>
        <begin position="122"/>
        <end position="134"/>
    </location>
</feature>
<evidence type="ECO:0000256" key="1">
    <source>
        <dbReference type="SAM" id="MobiDB-lite"/>
    </source>
</evidence>
<reference evidence="2" key="1">
    <citation type="journal article" date="2021" name="Sci. Adv.">
        <title>The American lobster genome reveals insights on longevity, neural, and immune adaptations.</title>
        <authorList>
            <person name="Polinski J.M."/>
            <person name="Zimin A.V."/>
            <person name="Clark K.F."/>
            <person name="Kohn A.B."/>
            <person name="Sadowski N."/>
            <person name="Timp W."/>
            <person name="Ptitsyn A."/>
            <person name="Khanna P."/>
            <person name="Romanova D.Y."/>
            <person name="Williams P."/>
            <person name="Greenwood S.J."/>
            <person name="Moroz L.L."/>
            <person name="Walt D.R."/>
            <person name="Bodnar A.G."/>
        </authorList>
    </citation>
    <scope>NUCLEOTIDE SEQUENCE</scope>
    <source>
        <strain evidence="2">GMGI-L3</strain>
    </source>
</reference>
<keyword evidence="3" id="KW-1185">Reference proteome</keyword>
<feature type="compositionally biased region" description="Acidic residues" evidence="1">
    <location>
        <begin position="141"/>
        <end position="151"/>
    </location>
</feature>
<dbReference type="EMBL" id="JAHLQT010024345">
    <property type="protein sequence ID" value="KAG7165361.1"/>
    <property type="molecule type" value="Genomic_DNA"/>
</dbReference>
<dbReference type="AlphaFoldDB" id="A0A8J5JX98"/>
<evidence type="ECO:0000313" key="3">
    <source>
        <dbReference type="Proteomes" id="UP000747542"/>
    </source>
</evidence>